<dbReference type="NCBIfam" id="NF011564">
    <property type="entry name" value="PRK14988.1"/>
    <property type="match status" value="1"/>
</dbReference>
<dbReference type="InterPro" id="IPR050155">
    <property type="entry name" value="HAD-like_hydrolase_sf"/>
</dbReference>
<accession>A0ABP7M556</accession>
<evidence type="ECO:0000256" key="1">
    <source>
        <dbReference type="ARBA" id="ARBA00022723"/>
    </source>
</evidence>
<comment type="caution">
    <text evidence="2">The sequence shown here is derived from an EMBL/GenBank/DDBJ whole genome shotgun (WGS) entry which is preliminary data.</text>
</comment>
<keyword evidence="1" id="KW-0479">Metal-binding</keyword>
<dbReference type="InterPro" id="IPR023214">
    <property type="entry name" value="HAD_sf"/>
</dbReference>
<dbReference type="PANTHER" id="PTHR43434">
    <property type="entry name" value="PHOSPHOGLYCOLATE PHOSPHATASE"/>
    <property type="match status" value="1"/>
</dbReference>
<keyword evidence="3" id="KW-1185">Reference proteome</keyword>
<evidence type="ECO:0000313" key="2">
    <source>
        <dbReference type="EMBL" id="GAA3914533.1"/>
    </source>
</evidence>
<dbReference type="SFLD" id="SFLDG01129">
    <property type="entry name" value="C1.5:_HAD__Beta-PGM__Phosphata"/>
    <property type="match status" value="1"/>
</dbReference>
<dbReference type="Proteomes" id="UP001499994">
    <property type="component" value="Unassembled WGS sequence"/>
</dbReference>
<dbReference type="InterPro" id="IPR036412">
    <property type="entry name" value="HAD-like_sf"/>
</dbReference>
<evidence type="ECO:0000313" key="3">
    <source>
        <dbReference type="Proteomes" id="UP001499994"/>
    </source>
</evidence>
<dbReference type="InterPro" id="IPR006439">
    <property type="entry name" value="HAD-SF_hydro_IA"/>
</dbReference>
<dbReference type="SUPFAM" id="SSF56784">
    <property type="entry name" value="HAD-like"/>
    <property type="match status" value="1"/>
</dbReference>
<reference evidence="3" key="1">
    <citation type="journal article" date="2019" name="Int. J. Syst. Evol. Microbiol.">
        <title>The Global Catalogue of Microorganisms (GCM) 10K type strain sequencing project: providing services to taxonomists for standard genome sequencing and annotation.</title>
        <authorList>
            <consortium name="The Broad Institute Genomics Platform"/>
            <consortium name="The Broad Institute Genome Sequencing Center for Infectious Disease"/>
            <person name="Wu L."/>
            <person name="Ma J."/>
        </authorList>
    </citation>
    <scope>NUCLEOTIDE SEQUENCE [LARGE SCALE GENOMIC DNA]</scope>
    <source>
        <strain evidence="3">JCM 17201</strain>
    </source>
</reference>
<dbReference type="Pfam" id="PF00702">
    <property type="entry name" value="Hydrolase"/>
    <property type="match status" value="1"/>
</dbReference>
<name>A0ABP7M556_9GAMM</name>
<dbReference type="PANTHER" id="PTHR43434:SF3">
    <property type="entry name" value="GMP_IMP NUCLEOTIDASE YRFG"/>
    <property type="match status" value="1"/>
</dbReference>
<dbReference type="EMBL" id="BAABDG010000011">
    <property type="protein sequence ID" value="GAA3914533.1"/>
    <property type="molecule type" value="Genomic_DNA"/>
</dbReference>
<dbReference type="SFLD" id="SFLDS00003">
    <property type="entry name" value="Haloacid_Dehalogenase"/>
    <property type="match status" value="1"/>
</dbReference>
<gene>
    <name evidence="2" type="primary">yrfG</name>
    <name evidence="2" type="ORF">GCM10022405_44490</name>
</gene>
<dbReference type="PRINTS" id="PR00413">
    <property type="entry name" value="HADHALOGNASE"/>
</dbReference>
<sequence>MLGYISSLRIYLAYWPCGVAMPPEFDWSTIDTVLLDMDGTLLDLAFDSHFWLQQVPQALSQQRAIPFEKACKIIHDEYLAVQHTMNWYCFDYWSERLGLDIYRMTSEAGSRARLRDDTRPFLQALRRSGRRTILLTNAHPHSLQVKITHTGLDQHLDLLLSTHTFGYPKEDQRLWRAVQQHTGFDPQRTLFVDDGEPILDAARAFGIRYCLGVQNPDSSTGEKTFQRYPAMRDYRTLIPALETEGR</sequence>
<dbReference type="Gene3D" id="3.40.50.1000">
    <property type="entry name" value="HAD superfamily/HAD-like"/>
    <property type="match status" value="1"/>
</dbReference>
<dbReference type="NCBIfam" id="TIGR01509">
    <property type="entry name" value="HAD-SF-IA-v3"/>
    <property type="match status" value="1"/>
</dbReference>
<proteinExistence type="predicted"/>
<organism evidence="2 3">
    <name type="scientific">Gibbsiella dentisursi</name>
    <dbReference type="NCBI Taxonomy" id="796890"/>
    <lineage>
        <taxon>Bacteria</taxon>
        <taxon>Pseudomonadati</taxon>
        <taxon>Pseudomonadota</taxon>
        <taxon>Gammaproteobacteria</taxon>
        <taxon>Enterobacterales</taxon>
        <taxon>Yersiniaceae</taxon>
        <taxon>Gibbsiella</taxon>
    </lineage>
</organism>
<protein>
    <submittedName>
        <fullName evidence="2">GMP/IMP nucleotidase</fullName>
    </submittedName>
</protein>